<dbReference type="AlphaFoldDB" id="A0A835YXM7"/>
<name>A0A835YXM7_9STRA</name>
<sequence length="163" mass="18922">MTALRDFLISYMLFIATPAVMRLLLSPDFSERFWRMRNEYKPNMLAANPLALDRNYTFELGNGFEMVLREWLIWNQVPIAELPHVGPLSFVWGTLRPEHIGNYCNGTWMRTARWTDAHCMIKHSLGSRVPGTVQYNITEVVTEVPEAVQYCNDWQQGAYPPLP</sequence>
<comment type="caution">
    <text evidence="2">The sequence shown here is derived from an EMBL/GenBank/DDBJ whole genome shotgun (WGS) entry which is preliminary data.</text>
</comment>
<evidence type="ECO:0000313" key="2">
    <source>
        <dbReference type="EMBL" id="KAG5183426.1"/>
    </source>
</evidence>
<evidence type="ECO:0000313" key="3">
    <source>
        <dbReference type="Proteomes" id="UP000664859"/>
    </source>
</evidence>
<accession>A0A835YXM7</accession>
<proteinExistence type="predicted"/>
<evidence type="ECO:0000256" key="1">
    <source>
        <dbReference type="SAM" id="Phobius"/>
    </source>
</evidence>
<feature type="transmembrane region" description="Helical" evidence="1">
    <location>
        <begin position="6"/>
        <end position="25"/>
    </location>
</feature>
<reference evidence="2" key="1">
    <citation type="submission" date="2021-02" db="EMBL/GenBank/DDBJ databases">
        <title>First Annotated Genome of the Yellow-green Alga Tribonema minus.</title>
        <authorList>
            <person name="Mahan K.M."/>
        </authorList>
    </citation>
    <scope>NUCLEOTIDE SEQUENCE</scope>
    <source>
        <strain evidence="2">UTEX B ZZ1240</strain>
    </source>
</reference>
<keyword evidence="1" id="KW-1133">Transmembrane helix</keyword>
<dbReference type="EMBL" id="JAFCMP010000212">
    <property type="protein sequence ID" value="KAG5183426.1"/>
    <property type="molecule type" value="Genomic_DNA"/>
</dbReference>
<keyword evidence="1" id="KW-0472">Membrane</keyword>
<keyword evidence="1" id="KW-0812">Transmembrane</keyword>
<keyword evidence="3" id="KW-1185">Reference proteome</keyword>
<dbReference type="Proteomes" id="UP000664859">
    <property type="component" value="Unassembled WGS sequence"/>
</dbReference>
<organism evidence="2 3">
    <name type="scientific">Tribonema minus</name>
    <dbReference type="NCBI Taxonomy" id="303371"/>
    <lineage>
        <taxon>Eukaryota</taxon>
        <taxon>Sar</taxon>
        <taxon>Stramenopiles</taxon>
        <taxon>Ochrophyta</taxon>
        <taxon>PX clade</taxon>
        <taxon>Xanthophyceae</taxon>
        <taxon>Tribonematales</taxon>
        <taxon>Tribonemataceae</taxon>
        <taxon>Tribonema</taxon>
    </lineage>
</organism>
<protein>
    <submittedName>
        <fullName evidence="2">Uncharacterized protein</fullName>
    </submittedName>
</protein>
<gene>
    <name evidence="2" type="ORF">JKP88DRAFT_316975</name>
</gene>